<feature type="transmembrane region" description="Helical" evidence="1">
    <location>
        <begin position="29"/>
        <end position="49"/>
    </location>
</feature>
<dbReference type="AlphaFoldDB" id="A0A428N0Q7"/>
<organism evidence="2 3">
    <name type="scientific">Salibacterium salarium</name>
    <dbReference type="NCBI Taxonomy" id="284579"/>
    <lineage>
        <taxon>Bacteria</taxon>
        <taxon>Bacillati</taxon>
        <taxon>Bacillota</taxon>
        <taxon>Bacilli</taxon>
        <taxon>Bacillales</taxon>
        <taxon>Bacillaceae</taxon>
    </lineage>
</organism>
<reference evidence="2 3" key="1">
    <citation type="submission" date="2018-10" db="EMBL/GenBank/DDBJ databases">
        <title>Draft genome sequence of Bacillus salarius IM0101, isolated from a hypersaline soil in Inner Mongolia, China.</title>
        <authorList>
            <person name="Yamprayoonswat W."/>
            <person name="Boonvisut S."/>
            <person name="Jumpathong W."/>
            <person name="Sittihan S."/>
            <person name="Ruangsuj P."/>
            <person name="Wanthongcharoen S."/>
            <person name="Thongpramul N."/>
            <person name="Pimmason S."/>
            <person name="Yu B."/>
            <person name="Yasawong M."/>
        </authorList>
    </citation>
    <scope>NUCLEOTIDE SEQUENCE [LARGE SCALE GENOMIC DNA]</scope>
    <source>
        <strain evidence="2 3">IM0101</strain>
    </source>
</reference>
<dbReference type="Proteomes" id="UP000275076">
    <property type="component" value="Unassembled WGS sequence"/>
</dbReference>
<evidence type="ECO:0000256" key="1">
    <source>
        <dbReference type="SAM" id="Phobius"/>
    </source>
</evidence>
<gene>
    <name evidence="2" type="ORF">D7Z54_17510</name>
</gene>
<keyword evidence="1" id="KW-0812">Transmembrane</keyword>
<comment type="caution">
    <text evidence="2">The sequence shown here is derived from an EMBL/GenBank/DDBJ whole genome shotgun (WGS) entry which is preliminary data.</text>
</comment>
<dbReference type="EMBL" id="RBVX01000018">
    <property type="protein sequence ID" value="RSL32000.1"/>
    <property type="molecule type" value="Genomic_DNA"/>
</dbReference>
<keyword evidence="1" id="KW-0472">Membrane</keyword>
<name>A0A428N0Q7_9BACI</name>
<keyword evidence="3" id="KW-1185">Reference proteome</keyword>
<proteinExistence type="predicted"/>
<sequence>MNWTLVMFITMAILAAVEDIGLSYLWETIVSFLILYDVLLANMVIWWYIEKTKQAMLGDNEAA</sequence>
<evidence type="ECO:0000313" key="3">
    <source>
        <dbReference type="Proteomes" id="UP000275076"/>
    </source>
</evidence>
<protein>
    <submittedName>
        <fullName evidence="2">Uncharacterized protein</fullName>
    </submittedName>
</protein>
<evidence type="ECO:0000313" key="2">
    <source>
        <dbReference type="EMBL" id="RSL32000.1"/>
    </source>
</evidence>
<accession>A0A428N0Q7</accession>
<keyword evidence="1" id="KW-1133">Transmembrane helix</keyword>